<comment type="caution">
    <text evidence="2">The sequence shown here is derived from an EMBL/GenBank/DDBJ whole genome shotgun (WGS) entry which is preliminary data.</text>
</comment>
<organism evidence="2 3">
    <name type="scientific">Paracoccus denitrificans</name>
    <dbReference type="NCBI Taxonomy" id="266"/>
    <lineage>
        <taxon>Bacteria</taxon>
        <taxon>Pseudomonadati</taxon>
        <taxon>Pseudomonadota</taxon>
        <taxon>Alphaproteobacteria</taxon>
        <taxon>Rhodobacterales</taxon>
        <taxon>Paracoccaceae</taxon>
        <taxon>Paracoccus</taxon>
    </lineage>
</organism>
<keyword evidence="1" id="KW-1133">Transmembrane helix</keyword>
<feature type="transmembrane region" description="Helical" evidence="1">
    <location>
        <begin position="131"/>
        <end position="151"/>
    </location>
</feature>
<name>A0A533HYS9_PARDE</name>
<keyword evidence="1" id="KW-0472">Membrane</keyword>
<accession>A0A533HYS9</accession>
<dbReference type="EMBL" id="VAFL01000022">
    <property type="protein sequence ID" value="TKW64659.1"/>
    <property type="molecule type" value="Genomic_DNA"/>
</dbReference>
<keyword evidence="1" id="KW-0812">Transmembrane</keyword>
<dbReference type="AlphaFoldDB" id="A0A533HYS9"/>
<dbReference type="Proteomes" id="UP000315344">
    <property type="component" value="Unassembled WGS sequence"/>
</dbReference>
<protein>
    <submittedName>
        <fullName evidence="2">Uncharacterized protein</fullName>
    </submittedName>
</protein>
<sequence length="190" mass="21171">MDAKSRFAIQEAYKTLLNFGHLVDENSPSERNDARLYYKIPQLSSDAMRCALALEPVLAKLEKDREASLVIDALEPANDPAPTVIDRTEEIKAYVGEQIAHLQDWITLRLEPTPATSLQDQNPRKRSRAPLIILVIIIAVPIAVLAIMLLYNDSGTKPCKTVNDYGQQVMCNPIVKDADRLPYLRSTDGG</sequence>
<evidence type="ECO:0000313" key="3">
    <source>
        <dbReference type="Proteomes" id="UP000315344"/>
    </source>
</evidence>
<reference evidence="2 3" key="1">
    <citation type="journal article" date="2017" name="Nat. Commun.">
        <title>In situ click chemistry generation of cyclooxygenase-2 inhibitors.</title>
        <authorList>
            <person name="Bhardwaj A."/>
            <person name="Kaur J."/>
            <person name="Wuest M."/>
            <person name="Wuest F."/>
        </authorList>
    </citation>
    <scope>NUCLEOTIDE SEQUENCE [LARGE SCALE GENOMIC DNA]</scope>
    <source>
        <strain evidence="2">S2_012_000_R3_94</strain>
    </source>
</reference>
<gene>
    <name evidence="2" type="ORF">DI616_18120</name>
</gene>
<evidence type="ECO:0000313" key="2">
    <source>
        <dbReference type="EMBL" id="TKW64659.1"/>
    </source>
</evidence>
<evidence type="ECO:0000256" key="1">
    <source>
        <dbReference type="SAM" id="Phobius"/>
    </source>
</evidence>
<proteinExistence type="predicted"/>